<gene>
    <name evidence="1" type="ORF">NCTC13032_07114</name>
</gene>
<proteinExistence type="predicted"/>
<dbReference type="AlphaFoldDB" id="A0A4U9IVX0"/>
<evidence type="ECO:0000313" key="2">
    <source>
        <dbReference type="Proteomes" id="UP000310719"/>
    </source>
</evidence>
<protein>
    <submittedName>
        <fullName evidence="1">Uncharacterized protein</fullName>
    </submittedName>
</protein>
<name>A0A4U9IVX0_9ENTR</name>
<evidence type="ECO:0000313" key="1">
    <source>
        <dbReference type="EMBL" id="VTP82554.1"/>
    </source>
</evidence>
<organism evidence="1 2">
    <name type="scientific">Leclercia adecarboxylata</name>
    <dbReference type="NCBI Taxonomy" id="83655"/>
    <lineage>
        <taxon>Bacteria</taxon>
        <taxon>Pseudomonadati</taxon>
        <taxon>Pseudomonadota</taxon>
        <taxon>Gammaproteobacteria</taxon>
        <taxon>Enterobacterales</taxon>
        <taxon>Enterobacteriaceae</taxon>
        <taxon>Leclercia</taxon>
    </lineage>
</organism>
<reference evidence="1 2" key="1">
    <citation type="submission" date="2019-05" db="EMBL/GenBank/DDBJ databases">
        <authorList>
            <consortium name="Pathogen Informatics"/>
        </authorList>
    </citation>
    <scope>NUCLEOTIDE SEQUENCE [LARGE SCALE GENOMIC DNA]</scope>
    <source>
        <strain evidence="1 2">NCTC13032</strain>
    </source>
</reference>
<dbReference type="Proteomes" id="UP000310719">
    <property type="component" value="Chromosome"/>
</dbReference>
<sequence>MLGNVLGRKPQVDQLTDDADPVLMAMIASNAVHRQLVVAHLADALIVGAAQHFHHVAHAKALVDAANGGERLTRVH</sequence>
<accession>A0A4U9IVX0</accession>
<dbReference type="EMBL" id="LR590464">
    <property type="protein sequence ID" value="VTP82554.1"/>
    <property type="molecule type" value="Genomic_DNA"/>
</dbReference>